<dbReference type="Proteomes" id="UP000182470">
    <property type="component" value="Chromosome I"/>
</dbReference>
<feature type="domain" description="VTT" evidence="2">
    <location>
        <begin position="26"/>
        <end position="138"/>
    </location>
</feature>
<dbReference type="RefSeq" id="WP_083358552.1">
    <property type="nucleotide sequence ID" value="NZ_JBJGXR010000019.1"/>
</dbReference>
<accession>A0A1H0AUR8</accession>
<reference evidence="3 6" key="1">
    <citation type="submission" date="2015-01" db="EMBL/GenBank/DDBJ databases">
        <title>Genome Sequence of Pseudomonas antarctica CMS 35.</title>
        <authorList>
            <person name="Voget S."/>
            <person name="Chow J."/>
            <person name="Daniel R."/>
            <person name="Streit W."/>
        </authorList>
    </citation>
    <scope>NUCLEOTIDE SEQUENCE [LARGE SCALE GENOMIC DNA]</scope>
    <source>
        <strain evidence="3 6">CMS 35</strain>
    </source>
</reference>
<dbReference type="PANTHER" id="PTHR42709:SF4">
    <property type="entry name" value="INNER MEMBRANE PROTEIN YQAA"/>
    <property type="match status" value="1"/>
</dbReference>
<dbReference type="Pfam" id="PF09335">
    <property type="entry name" value="VTT_dom"/>
    <property type="match status" value="1"/>
</dbReference>
<protein>
    <submittedName>
        <fullName evidence="3">Inner membrane protein YqaA</fullName>
    </submittedName>
    <submittedName>
        <fullName evidence="4">Membrane protein YqaA, SNARE-associated domain</fullName>
    </submittedName>
</protein>
<evidence type="ECO:0000313" key="5">
    <source>
        <dbReference type="Proteomes" id="UP000182470"/>
    </source>
</evidence>
<organism evidence="4 5">
    <name type="scientific">Pseudomonas antarctica</name>
    <dbReference type="NCBI Taxonomy" id="219572"/>
    <lineage>
        <taxon>Bacteria</taxon>
        <taxon>Pseudomonadati</taxon>
        <taxon>Pseudomonadota</taxon>
        <taxon>Gammaproteobacteria</taxon>
        <taxon>Pseudomonadales</taxon>
        <taxon>Pseudomonadaceae</taxon>
        <taxon>Pseudomonas</taxon>
    </lineage>
</organism>
<name>A0A1H0AUR8_9PSED</name>
<dbReference type="Proteomes" id="UP000748067">
    <property type="component" value="Unassembled WGS sequence"/>
</dbReference>
<keyword evidence="6" id="KW-1185">Reference proteome</keyword>
<feature type="transmembrane region" description="Helical" evidence="1">
    <location>
        <begin position="89"/>
        <end position="111"/>
    </location>
</feature>
<sequence length="146" mass="16381">MLAGYLGLFFAAFGAATLLPMQSEAVLVGLLISGHYSLWLLLTLATAGNVLGSVVNWWLGRSVDRFKDRRWFAVSPRHLEKARTHYQRWGHWSLLLSWVPIIGDPLTLVAGVMREPFWRFLLIVSVAKGTRYAVLVVLTVSQLTTT</sequence>
<keyword evidence="1" id="KW-0472">Membrane</keyword>
<dbReference type="PANTHER" id="PTHR42709">
    <property type="entry name" value="ALKALINE PHOSPHATASE LIKE PROTEIN"/>
    <property type="match status" value="1"/>
</dbReference>
<dbReference type="EMBL" id="JXDI01000002">
    <property type="protein sequence ID" value="KAF2407522.1"/>
    <property type="molecule type" value="Genomic_DNA"/>
</dbReference>
<keyword evidence="1" id="KW-0812">Transmembrane</keyword>
<proteinExistence type="predicted"/>
<dbReference type="InterPro" id="IPR051311">
    <property type="entry name" value="DedA_domain"/>
</dbReference>
<evidence type="ECO:0000313" key="6">
    <source>
        <dbReference type="Proteomes" id="UP000748067"/>
    </source>
</evidence>
<keyword evidence="1" id="KW-1133">Transmembrane helix</keyword>
<evidence type="ECO:0000256" key="1">
    <source>
        <dbReference type="SAM" id="Phobius"/>
    </source>
</evidence>
<feature type="transmembrane region" description="Helical" evidence="1">
    <location>
        <begin position="117"/>
        <end position="140"/>
    </location>
</feature>
<dbReference type="GO" id="GO:0005886">
    <property type="term" value="C:plasma membrane"/>
    <property type="evidence" value="ECO:0007669"/>
    <property type="project" value="UniProtKB-ARBA"/>
</dbReference>
<reference evidence="4 5" key="2">
    <citation type="submission" date="2016-10" db="EMBL/GenBank/DDBJ databases">
        <authorList>
            <person name="de Groot N.N."/>
        </authorList>
    </citation>
    <scope>NUCLEOTIDE SEQUENCE [LARGE SCALE GENOMIC DNA]</scope>
    <source>
        <strain evidence="4 5">BS2772</strain>
    </source>
</reference>
<dbReference type="AlphaFoldDB" id="A0A1H0AUR8"/>
<evidence type="ECO:0000313" key="4">
    <source>
        <dbReference type="EMBL" id="SDN37250.1"/>
    </source>
</evidence>
<evidence type="ECO:0000259" key="2">
    <source>
        <dbReference type="Pfam" id="PF09335"/>
    </source>
</evidence>
<dbReference type="InterPro" id="IPR032816">
    <property type="entry name" value="VTT_dom"/>
</dbReference>
<feature type="transmembrane region" description="Helical" evidence="1">
    <location>
        <begin position="35"/>
        <end position="59"/>
    </location>
</feature>
<evidence type="ECO:0000313" key="3">
    <source>
        <dbReference type="EMBL" id="KAF2407522.1"/>
    </source>
</evidence>
<dbReference type="OrthoDB" id="9814483at2"/>
<gene>
    <name evidence="3" type="primary">yqaA</name>
    <name evidence="3" type="ORF">PSAN_44520</name>
    <name evidence="4" type="ORF">SAMN04490179_3907</name>
</gene>
<dbReference type="EMBL" id="LT629704">
    <property type="protein sequence ID" value="SDN37250.1"/>
    <property type="molecule type" value="Genomic_DNA"/>
</dbReference>